<dbReference type="Gene3D" id="1.10.238.10">
    <property type="entry name" value="EF-hand"/>
    <property type="match status" value="1"/>
</dbReference>
<dbReference type="FunFam" id="1.10.238.10:FF:000015">
    <property type="entry name" value="Calcium-dependent protein kinase 1"/>
    <property type="match status" value="1"/>
</dbReference>
<evidence type="ECO:0000256" key="7">
    <source>
        <dbReference type="ARBA" id="ARBA00022723"/>
    </source>
</evidence>
<feature type="compositionally biased region" description="Low complexity" evidence="18">
    <location>
        <begin position="14"/>
        <end position="24"/>
    </location>
</feature>
<name>A0AA87ZKZ9_FICCA</name>
<keyword evidence="3" id="KW-0723">Serine/threonine-protein kinase</keyword>
<accession>A0AA87ZKZ9</accession>
<dbReference type="SUPFAM" id="SSF56112">
    <property type="entry name" value="Protein kinase-like (PK-like)"/>
    <property type="match status" value="1"/>
</dbReference>
<comment type="catalytic activity">
    <reaction evidence="15">
        <text>L-threonyl-[protein] + ATP = O-phospho-L-threonyl-[protein] + ADP + H(+)</text>
        <dbReference type="Rhea" id="RHEA:46608"/>
        <dbReference type="Rhea" id="RHEA-COMP:11060"/>
        <dbReference type="Rhea" id="RHEA-COMP:11605"/>
        <dbReference type="ChEBI" id="CHEBI:15378"/>
        <dbReference type="ChEBI" id="CHEBI:30013"/>
        <dbReference type="ChEBI" id="CHEBI:30616"/>
        <dbReference type="ChEBI" id="CHEBI:61977"/>
        <dbReference type="ChEBI" id="CHEBI:456216"/>
        <dbReference type="EC" id="2.7.11.1"/>
    </reaction>
</comment>
<evidence type="ECO:0000256" key="10">
    <source>
        <dbReference type="ARBA" id="ARBA00022777"/>
    </source>
</evidence>
<dbReference type="SMART" id="SM00054">
    <property type="entry name" value="EFh"/>
    <property type="match status" value="4"/>
</dbReference>
<evidence type="ECO:0000256" key="4">
    <source>
        <dbReference type="ARBA" id="ARBA00022553"/>
    </source>
</evidence>
<keyword evidence="7" id="KW-0479">Metal-binding</keyword>
<evidence type="ECO:0000256" key="3">
    <source>
        <dbReference type="ARBA" id="ARBA00022527"/>
    </source>
</evidence>
<reference evidence="21" key="1">
    <citation type="submission" date="2023-07" db="EMBL/GenBank/DDBJ databases">
        <title>draft genome sequence of fig (Ficus carica).</title>
        <authorList>
            <person name="Takahashi T."/>
            <person name="Nishimura K."/>
        </authorList>
    </citation>
    <scope>NUCLEOTIDE SEQUENCE</scope>
</reference>
<gene>
    <name evidence="21" type="ORF">TIFTF001_005582</name>
</gene>
<feature type="compositionally biased region" description="Low complexity" evidence="18">
    <location>
        <begin position="44"/>
        <end position="65"/>
    </location>
</feature>
<evidence type="ECO:0000256" key="6">
    <source>
        <dbReference type="ARBA" id="ARBA00022707"/>
    </source>
</evidence>
<dbReference type="FunFam" id="3.30.200.20:FF:000004">
    <property type="entry name" value="Calcium-dependent protein kinase 1"/>
    <property type="match status" value="1"/>
</dbReference>
<dbReference type="InterPro" id="IPR050205">
    <property type="entry name" value="CDPK_Ser/Thr_kinases"/>
</dbReference>
<dbReference type="InterPro" id="IPR000719">
    <property type="entry name" value="Prot_kinase_dom"/>
</dbReference>
<dbReference type="GO" id="GO:0004674">
    <property type="term" value="F:protein serine/threonine kinase activity"/>
    <property type="evidence" value="ECO:0007669"/>
    <property type="project" value="UniProtKB-KW"/>
</dbReference>
<comment type="similarity">
    <text evidence="14">Belongs to the protein kinase superfamily. Ser/Thr protein kinase family. CDPK subfamily.</text>
</comment>
<evidence type="ECO:0000259" key="20">
    <source>
        <dbReference type="PROSITE" id="PS50222"/>
    </source>
</evidence>
<feature type="domain" description="Protein kinase" evidence="19">
    <location>
        <begin position="81"/>
        <end position="339"/>
    </location>
</feature>
<evidence type="ECO:0000256" key="9">
    <source>
        <dbReference type="ARBA" id="ARBA00022741"/>
    </source>
</evidence>
<evidence type="ECO:0000256" key="5">
    <source>
        <dbReference type="ARBA" id="ARBA00022679"/>
    </source>
</evidence>
<evidence type="ECO:0000256" key="8">
    <source>
        <dbReference type="ARBA" id="ARBA00022737"/>
    </source>
</evidence>
<dbReference type="AlphaFoldDB" id="A0AA87ZKZ9"/>
<dbReference type="InterPro" id="IPR017441">
    <property type="entry name" value="Protein_kinase_ATP_BS"/>
</dbReference>
<organism evidence="21 22">
    <name type="scientific">Ficus carica</name>
    <name type="common">Common fig</name>
    <dbReference type="NCBI Taxonomy" id="3494"/>
    <lineage>
        <taxon>Eukaryota</taxon>
        <taxon>Viridiplantae</taxon>
        <taxon>Streptophyta</taxon>
        <taxon>Embryophyta</taxon>
        <taxon>Tracheophyta</taxon>
        <taxon>Spermatophyta</taxon>
        <taxon>Magnoliopsida</taxon>
        <taxon>eudicotyledons</taxon>
        <taxon>Gunneridae</taxon>
        <taxon>Pentapetalae</taxon>
        <taxon>rosids</taxon>
        <taxon>fabids</taxon>
        <taxon>Rosales</taxon>
        <taxon>Moraceae</taxon>
        <taxon>Ficeae</taxon>
        <taxon>Ficus</taxon>
    </lineage>
</organism>
<evidence type="ECO:0000256" key="1">
    <source>
        <dbReference type="ARBA" id="ARBA00005354"/>
    </source>
</evidence>
<dbReference type="Pfam" id="PF00069">
    <property type="entry name" value="Pkinase"/>
    <property type="match status" value="1"/>
</dbReference>
<feature type="domain" description="EF-hand" evidence="20">
    <location>
        <begin position="488"/>
        <end position="522"/>
    </location>
</feature>
<evidence type="ECO:0000256" key="2">
    <source>
        <dbReference type="ARBA" id="ARBA00012513"/>
    </source>
</evidence>
<evidence type="ECO:0000256" key="17">
    <source>
        <dbReference type="PROSITE-ProRule" id="PRU10141"/>
    </source>
</evidence>
<keyword evidence="6" id="KW-0519">Myristate</keyword>
<dbReference type="PROSITE" id="PS00018">
    <property type="entry name" value="EF_HAND_1"/>
    <property type="match status" value="4"/>
</dbReference>
<dbReference type="PANTHER" id="PTHR24349">
    <property type="entry name" value="SERINE/THREONINE-PROTEIN KINASE"/>
    <property type="match status" value="1"/>
</dbReference>
<comment type="similarity">
    <text evidence="1">Belongs to the protein kinase superfamily. CAMK Ser/Thr protein kinase family. CaMK subfamily.</text>
</comment>
<dbReference type="GO" id="GO:0005524">
    <property type="term" value="F:ATP binding"/>
    <property type="evidence" value="ECO:0007669"/>
    <property type="project" value="UniProtKB-UniRule"/>
</dbReference>
<keyword evidence="11" id="KW-0106">Calcium</keyword>
<dbReference type="CDD" id="cd05117">
    <property type="entry name" value="STKc_CAMK"/>
    <property type="match status" value="1"/>
</dbReference>
<dbReference type="InterPro" id="IPR008271">
    <property type="entry name" value="Ser/Thr_kinase_AS"/>
</dbReference>
<feature type="region of interest" description="Disordered" evidence="18">
    <location>
        <begin position="1"/>
        <end position="67"/>
    </location>
</feature>
<dbReference type="InterPro" id="IPR002048">
    <property type="entry name" value="EF_hand_dom"/>
</dbReference>
<feature type="domain" description="EF-hand" evidence="20">
    <location>
        <begin position="416"/>
        <end position="451"/>
    </location>
</feature>
<evidence type="ECO:0000256" key="15">
    <source>
        <dbReference type="ARBA" id="ARBA00047899"/>
    </source>
</evidence>
<feature type="domain" description="EF-hand" evidence="20">
    <location>
        <begin position="452"/>
        <end position="487"/>
    </location>
</feature>
<evidence type="ECO:0000259" key="19">
    <source>
        <dbReference type="PROSITE" id="PS50011"/>
    </source>
</evidence>
<keyword evidence="13" id="KW-0449">Lipoprotein</keyword>
<dbReference type="Pfam" id="PF13499">
    <property type="entry name" value="EF-hand_7"/>
    <property type="match status" value="2"/>
</dbReference>
<evidence type="ECO:0000256" key="11">
    <source>
        <dbReference type="ARBA" id="ARBA00022837"/>
    </source>
</evidence>
<keyword evidence="8" id="KW-0677">Repeat</keyword>
<dbReference type="InterPro" id="IPR011992">
    <property type="entry name" value="EF-hand-dom_pair"/>
</dbReference>
<dbReference type="PROSITE" id="PS50011">
    <property type="entry name" value="PROTEIN_KINASE_DOM"/>
    <property type="match status" value="1"/>
</dbReference>
<dbReference type="PROSITE" id="PS00107">
    <property type="entry name" value="PROTEIN_KINASE_ATP"/>
    <property type="match status" value="1"/>
</dbReference>
<comment type="catalytic activity">
    <reaction evidence="16">
        <text>L-seryl-[protein] + ATP = O-phospho-L-seryl-[protein] + ADP + H(+)</text>
        <dbReference type="Rhea" id="RHEA:17989"/>
        <dbReference type="Rhea" id="RHEA-COMP:9863"/>
        <dbReference type="Rhea" id="RHEA-COMP:11604"/>
        <dbReference type="ChEBI" id="CHEBI:15378"/>
        <dbReference type="ChEBI" id="CHEBI:29999"/>
        <dbReference type="ChEBI" id="CHEBI:30616"/>
        <dbReference type="ChEBI" id="CHEBI:83421"/>
        <dbReference type="ChEBI" id="CHEBI:456216"/>
        <dbReference type="EC" id="2.7.11.1"/>
    </reaction>
</comment>
<protein>
    <recommendedName>
        <fullName evidence="2">non-specific serine/threonine protein kinase</fullName>
        <ecNumber evidence="2">2.7.11.1</ecNumber>
    </recommendedName>
</protein>
<evidence type="ECO:0000313" key="21">
    <source>
        <dbReference type="EMBL" id="GMN35867.1"/>
    </source>
</evidence>
<proteinExistence type="inferred from homology"/>
<keyword evidence="12 17" id="KW-0067">ATP-binding</keyword>
<dbReference type="EC" id="2.7.11.1" evidence="2"/>
<evidence type="ECO:0000256" key="16">
    <source>
        <dbReference type="ARBA" id="ARBA00048679"/>
    </source>
</evidence>
<keyword evidence="5" id="KW-0808">Transferase</keyword>
<dbReference type="Gene3D" id="1.10.510.10">
    <property type="entry name" value="Transferase(Phosphotransferase) domain 1"/>
    <property type="match status" value="1"/>
</dbReference>
<dbReference type="EMBL" id="BTGU01000005">
    <property type="protein sequence ID" value="GMN35867.1"/>
    <property type="molecule type" value="Genomic_DNA"/>
</dbReference>
<keyword evidence="9 17" id="KW-0547">Nucleotide-binding</keyword>
<dbReference type="Proteomes" id="UP001187192">
    <property type="component" value="Unassembled WGS sequence"/>
</dbReference>
<evidence type="ECO:0000313" key="22">
    <source>
        <dbReference type="Proteomes" id="UP001187192"/>
    </source>
</evidence>
<keyword evidence="22" id="KW-1185">Reference proteome</keyword>
<keyword evidence="4" id="KW-0597">Phosphoprotein</keyword>
<keyword evidence="10" id="KW-0418">Kinase</keyword>
<evidence type="ECO:0000256" key="13">
    <source>
        <dbReference type="ARBA" id="ARBA00023288"/>
    </source>
</evidence>
<dbReference type="PROSITE" id="PS50222">
    <property type="entry name" value="EF_HAND_2"/>
    <property type="match status" value="4"/>
</dbReference>
<feature type="binding site" evidence="17">
    <location>
        <position position="110"/>
    </location>
    <ligand>
        <name>ATP</name>
        <dbReference type="ChEBI" id="CHEBI:30616"/>
    </ligand>
</feature>
<dbReference type="GO" id="GO:0005509">
    <property type="term" value="F:calcium ion binding"/>
    <property type="evidence" value="ECO:0007669"/>
    <property type="project" value="InterPro"/>
</dbReference>
<feature type="domain" description="EF-hand" evidence="20">
    <location>
        <begin position="380"/>
        <end position="415"/>
    </location>
</feature>
<evidence type="ECO:0000256" key="12">
    <source>
        <dbReference type="ARBA" id="ARBA00022840"/>
    </source>
</evidence>
<evidence type="ECO:0000256" key="18">
    <source>
        <dbReference type="SAM" id="MobiDB-lite"/>
    </source>
</evidence>
<dbReference type="InterPro" id="IPR011009">
    <property type="entry name" value="Kinase-like_dom_sf"/>
</dbReference>
<dbReference type="SUPFAM" id="SSF47473">
    <property type="entry name" value="EF-hand"/>
    <property type="match status" value="1"/>
</dbReference>
<sequence length="528" mass="59873">MGSCFSRWSKSHDIPISSSSSETSPRTNHQQIPRKPQEPWNQTSFSKPKTSYSTPSSSSSASQSQIGPILRKPYEDINSIYVLEKELGRGQFGITYLCTEKSTGRKYACKSIARGKLVSEKDLQDVRREVSILQHLTGQPNIVEFRGAYEDKQKLHLVMELCSGGELFDRIIAKGSYSEREAAWIFRQIINVVHVCHFMGVMHRDLKPENFLLASTQEDAPIKATDFGLSVFIEQGKVYRDIVGSAYYVAPEVLRRNYGKEIDVWSAGIILYILLGGAPPFWGETENEIFKSVSEAKLDLQSAPWPSISPSAKDLVRKMLTVDPRKRITAADALEHPWLKEEAPDTPIDSAVLSRIRQFRAMNKMKKLALKVIAESLSEEEIHGLKQMFNNMDTDGNGTITIEELKTGLTRLGSKLSEAEIRQLMDAADVDQNGAIDYIEFITATMHRHRLERDENLFKAFQFFDKDSSGFITREELRQVMTQHGMGDEATIDEIIDDVDTDKDGNINYEEFVAMMRKGTQDYDEKKR</sequence>
<dbReference type="Gene3D" id="3.30.200.20">
    <property type="entry name" value="Phosphorylase Kinase, domain 1"/>
    <property type="match status" value="1"/>
</dbReference>
<dbReference type="FunFam" id="1.10.510.10:FF:000056">
    <property type="entry name" value="calcium-dependent protein kinase 1"/>
    <property type="match status" value="1"/>
</dbReference>
<dbReference type="PROSITE" id="PS00108">
    <property type="entry name" value="PROTEIN_KINASE_ST"/>
    <property type="match status" value="1"/>
</dbReference>
<dbReference type="SMART" id="SM00220">
    <property type="entry name" value="S_TKc"/>
    <property type="match status" value="1"/>
</dbReference>
<comment type="caution">
    <text evidence="21">The sequence shown here is derived from an EMBL/GenBank/DDBJ whole genome shotgun (WGS) entry which is preliminary data.</text>
</comment>
<dbReference type="InterPro" id="IPR018247">
    <property type="entry name" value="EF_Hand_1_Ca_BS"/>
</dbReference>
<evidence type="ECO:0000256" key="14">
    <source>
        <dbReference type="ARBA" id="ARBA00024334"/>
    </source>
</evidence>